<evidence type="ECO:0000313" key="3">
    <source>
        <dbReference type="Proteomes" id="UP000467322"/>
    </source>
</evidence>
<gene>
    <name evidence="2" type="ORF">GQE99_07655</name>
</gene>
<evidence type="ECO:0000259" key="1">
    <source>
        <dbReference type="Pfam" id="PF19834"/>
    </source>
</evidence>
<feature type="domain" description="DUF6314" evidence="1">
    <location>
        <begin position="7"/>
        <end position="135"/>
    </location>
</feature>
<dbReference type="EMBL" id="WTUX01000011">
    <property type="protein sequence ID" value="MZR12895.1"/>
    <property type="molecule type" value="Genomic_DNA"/>
</dbReference>
<name>A0A845LYN4_9RHOB</name>
<sequence length="138" mass="15902">MATLYDFEGRWRIARQIDDRLAGSQGRFEGIVTFAPDGQGLTCREAGELTFDGQTPYAATRTYLWRQGAEGIEVYFEDGRFFHLIGGDQAPVAAHWCDPDDYRVAYDFTLWPDWRAVWTVEGPRKDYTMVSEYMRLAP</sequence>
<accession>A0A845LYN4</accession>
<comment type="caution">
    <text evidence="2">The sequence shown here is derived from an EMBL/GenBank/DDBJ whole genome shotgun (WGS) entry which is preliminary data.</text>
</comment>
<dbReference type="Proteomes" id="UP000467322">
    <property type="component" value="Unassembled WGS sequence"/>
</dbReference>
<dbReference type="InterPro" id="IPR045632">
    <property type="entry name" value="DUF6314"/>
</dbReference>
<organism evidence="2 3">
    <name type="scientific">Maritimibacter harenae</name>
    <dbReference type="NCBI Taxonomy" id="2606218"/>
    <lineage>
        <taxon>Bacteria</taxon>
        <taxon>Pseudomonadati</taxon>
        <taxon>Pseudomonadota</taxon>
        <taxon>Alphaproteobacteria</taxon>
        <taxon>Rhodobacterales</taxon>
        <taxon>Roseobacteraceae</taxon>
        <taxon>Maritimibacter</taxon>
    </lineage>
</organism>
<dbReference type="AlphaFoldDB" id="A0A845LYN4"/>
<proteinExistence type="predicted"/>
<keyword evidence="3" id="KW-1185">Reference proteome</keyword>
<evidence type="ECO:0000313" key="2">
    <source>
        <dbReference type="EMBL" id="MZR12895.1"/>
    </source>
</evidence>
<dbReference type="Pfam" id="PF19834">
    <property type="entry name" value="DUF6314"/>
    <property type="match status" value="1"/>
</dbReference>
<reference evidence="2 3" key="1">
    <citation type="submission" date="2019-12" db="EMBL/GenBank/DDBJ databases">
        <title>Maritimibacter sp. nov. sp. isolated from sea sand.</title>
        <authorList>
            <person name="Kim J."/>
            <person name="Jeong S.E."/>
            <person name="Jung H.S."/>
            <person name="Jeon C.O."/>
        </authorList>
    </citation>
    <scope>NUCLEOTIDE SEQUENCE [LARGE SCALE GENOMIC DNA]</scope>
    <source>
        <strain evidence="2 3">DP07</strain>
    </source>
</reference>
<protein>
    <submittedName>
        <fullName evidence="2">Trigger factor</fullName>
    </submittedName>
</protein>